<keyword evidence="1" id="KW-1133">Transmembrane helix</keyword>
<reference evidence="2 3" key="1">
    <citation type="submission" date="2019-08" db="EMBL/GenBank/DDBJ databases">
        <title>Complete genome sequence of Arcobacter acticola.</title>
        <authorList>
            <person name="Miller W."/>
        </authorList>
    </citation>
    <scope>NUCLEOTIDE SEQUENCE [LARGE SCALE GENOMIC DNA]</scope>
    <source>
        <strain evidence="2 3">KCTC 52212</strain>
    </source>
</reference>
<dbReference type="AlphaFoldDB" id="A0A6M8EEM9"/>
<feature type="transmembrane region" description="Helical" evidence="1">
    <location>
        <begin position="137"/>
        <end position="158"/>
    </location>
</feature>
<evidence type="ECO:0000313" key="3">
    <source>
        <dbReference type="Proteomes" id="UP000503483"/>
    </source>
</evidence>
<organism evidence="2 3">
    <name type="scientific">Arcobacter acticola</name>
    <dbReference type="NCBI Taxonomy" id="1849015"/>
    <lineage>
        <taxon>Bacteria</taxon>
        <taxon>Pseudomonadati</taxon>
        <taxon>Campylobacterota</taxon>
        <taxon>Epsilonproteobacteria</taxon>
        <taxon>Campylobacterales</taxon>
        <taxon>Arcobacteraceae</taxon>
        <taxon>Arcobacter</taxon>
    </lineage>
</organism>
<dbReference type="KEGG" id="paco:AACT_3011"/>
<feature type="transmembrane region" description="Helical" evidence="1">
    <location>
        <begin position="68"/>
        <end position="88"/>
    </location>
</feature>
<evidence type="ECO:0000313" key="2">
    <source>
        <dbReference type="EMBL" id="QKE30063.1"/>
    </source>
</evidence>
<dbReference type="Proteomes" id="UP000503483">
    <property type="component" value="Chromosome"/>
</dbReference>
<evidence type="ECO:0000256" key="1">
    <source>
        <dbReference type="SAM" id="Phobius"/>
    </source>
</evidence>
<accession>A0A6M8EEM9</accession>
<keyword evidence="3" id="KW-1185">Reference proteome</keyword>
<sequence length="165" mass="18369">MGINFDLKVIKIGLLITLLSLIFGIGLGIAFGAKEEVFKNYISENIKANPAVHDEKSKDKIWRYVQRAHFHSAGIAAYSLALLLIILVSKMKDSAKSFSSTMIGIGTLYPLSWYLMFYLAPQIGRDAAHNHILTETIVYISTGGALIGLFMIFSSIFFDKFNEVK</sequence>
<dbReference type="RefSeq" id="WP_172128407.1">
    <property type="nucleotide sequence ID" value="NZ_CP042652.1"/>
</dbReference>
<keyword evidence="1" id="KW-0812">Transmembrane</keyword>
<feature type="transmembrane region" description="Helical" evidence="1">
    <location>
        <begin position="12"/>
        <end position="33"/>
    </location>
</feature>
<keyword evidence="1" id="KW-0472">Membrane</keyword>
<name>A0A6M8EEM9_9BACT</name>
<protein>
    <submittedName>
        <fullName evidence="2">Putative membrane protein</fullName>
    </submittedName>
</protein>
<dbReference type="EMBL" id="CP042652">
    <property type="protein sequence ID" value="QKE30063.1"/>
    <property type="molecule type" value="Genomic_DNA"/>
</dbReference>
<proteinExistence type="predicted"/>
<feature type="transmembrane region" description="Helical" evidence="1">
    <location>
        <begin position="100"/>
        <end position="117"/>
    </location>
</feature>
<gene>
    <name evidence="2" type="ORF">AACT_3011</name>
</gene>